<dbReference type="Pfam" id="PF03466">
    <property type="entry name" value="LysR_substrate"/>
    <property type="match status" value="1"/>
</dbReference>
<keyword evidence="4" id="KW-0804">Transcription</keyword>
<keyword evidence="2" id="KW-0805">Transcription regulation</keyword>
<dbReference type="PANTHER" id="PTHR30537:SF5">
    <property type="entry name" value="HTH-TYPE TRANSCRIPTIONAL ACTIVATOR TTDR-RELATED"/>
    <property type="match status" value="1"/>
</dbReference>
<reference evidence="10 11" key="1">
    <citation type="submission" date="2019-04" db="EMBL/GenBank/DDBJ databases">
        <title>Complete genome sequence of Agrobacterium tumefaciens CFBP7129.</title>
        <authorList>
            <person name="Haryono M."/>
            <person name="Lin Y.-C."/>
            <person name="Lai E.-M."/>
            <person name="Kuo C.-H."/>
        </authorList>
    </citation>
    <scope>NUCLEOTIDE SEQUENCE [LARGE SCALE GENOMIC DNA]</scope>
    <source>
        <strain evidence="10 11">CFBP7129</strain>
        <plasmid evidence="11">patcfbp7129a</plasmid>
    </source>
</reference>
<evidence type="ECO:0000256" key="7">
    <source>
        <dbReference type="ARBA" id="ARBA00083243"/>
    </source>
</evidence>
<evidence type="ECO:0000256" key="6">
    <source>
        <dbReference type="ARBA" id="ARBA00067332"/>
    </source>
</evidence>
<dbReference type="Gene3D" id="3.40.190.290">
    <property type="match status" value="1"/>
</dbReference>
<dbReference type="AlphaFoldDB" id="A0A4D7Z483"/>
<dbReference type="EMBL" id="CP039924">
    <property type="protein sequence ID" value="QCL97754.1"/>
    <property type="molecule type" value="Genomic_DNA"/>
</dbReference>
<dbReference type="SUPFAM" id="SSF53850">
    <property type="entry name" value="Periplasmic binding protein-like II"/>
    <property type="match status" value="1"/>
</dbReference>
<accession>A0A4D7Z483</accession>
<evidence type="ECO:0000256" key="4">
    <source>
        <dbReference type="ARBA" id="ARBA00023163"/>
    </source>
</evidence>
<geneLocation type="plasmid" evidence="11">
    <name>patcfbp7129a</name>
</geneLocation>
<evidence type="ECO:0000256" key="2">
    <source>
        <dbReference type="ARBA" id="ARBA00023015"/>
    </source>
</evidence>
<dbReference type="GO" id="GO:0043565">
    <property type="term" value="F:sequence-specific DNA binding"/>
    <property type="evidence" value="ECO:0007669"/>
    <property type="project" value="TreeGrafter"/>
</dbReference>
<comment type="similarity">
    <text evidence="1">Belongs to the LysR transcriptional regulatory family.</text>
</comment>
<dbReference type="PRINTS" id="PR00039">
    <property type="entry name" value="HTHLYSR"/>
</dbReference>
<evidence type="ECO:0000313" key="11">
    <source>
        <dbReference type="Proteomes" id="UP000298649"/>
    </source>
</evidence>
<evidence type="ECO:0000259" key="9">
    <source>
        <dbReference type="PROSITE" id="PS50931"/>
    </source>
</evidence>
<protein>
    <recommendedName>
        <fullName evidence="6">HTH-type transcriptional regulator TtuA</fullName>
    </recommendedName>
    <alternativeName>
        <fullName evidence="7">Tartrate utilization transcriptional regulator</fullName>
    </alternativeName>
</protein>
<proteinExistence type="inferred from homology"/>
<evidence type="ECO:0000256" key="1">
    <source>
        <dbReference type="ARBA" id="ARBA00009437"/>
    </source>
</evidence>
<dbReference type="InterPro" id="IPR036390">
    <property type="entry name" value="WH_DNA-bd_sf"/>
</dbReference>
<dbReference type="CDD" id="cd08422">
    <property type="entry name" value="PBP2_CrgA_like"/>
    <property type="match status" value="1"/>
</dbReference>
<dbReference type="SUPFAM" id="SSF46785">
    <property type="entry name" value="Winged helix' DNA-binding domain"/>
    <property type="match status" value="1"/>
</dbReference>
<feature type="region of interest" description="Disordered" evidence="8">
    <location>
        <begin position="301"/>
        <end position="325"/>
    </location>
</feature>
<sequence length="325" mass="36112">MLPGTDQLQVFALVVETGSFTKAADRLGMSRSIVSRRIAQLEEELGVRLLNRSTHYVRPTTLGVAFHERVKRILLDMDEAVGYVTGAVTDISGAVRISAPTLFGTMYLTSAVRDILIRYPRLEINLDLTDQPGELFSEGTDFAIRIGILKDSSMIARYFKPVRQTLVCSQRYADERGLPDHPRELPKHECLLYSNPFCMPPWRFRVGGQWQSQRPSARLISNNPESIRDAAISGMGITALPSFVVSEAIERGELVSVLPEHPLEEMGLYALFPPNASLPAKVRTVVDMLASRWKKPLPDAASKTARTTFPPHGMMSETMTVSPAE</sequence>
<dbReference type="PANTHER" id="PTHR30537">
    <property type="entry name" value="HTH-TYPE TRANSCRIPTIONAL REGULATOR"/>
    <property type="match status" value="1"/>
</dbReference>
<comment type="function">
    <text evidence="5">Transcriptional regulator of the ttuABCDE tartrate utilization operon.</text>
</comment>
<dbReference type="Pfam" id="PF00126">
    <property type="entry name" value="HTH_1"/>
    <property type="match status" value="1"/>
</dbReference>
<evidence type="ECO:0000256" key="8">
    <source>
        <dbReference type="SAM" id="MobiDB-lite"/>
    </source>
</evidence>
<keyword evidence="10" id="KW-0614">Plasmid</keyword>
<dbReference type="InterPro" id="IPR005119">
    <property type="entry name" value="LysR_subst-bd"/>
</dbReference>
<evidence type="ECO:0000256" key="3">
    <source>
        <dbReference type="ARBA" id="ARBA00023125"/>
    </source>
</evidence>
<dbReference type="Gene3D" id="1.10.10.10">
    <property type="entry name" value="Winged helix-like DNA-binding domain superfamily/Winged helix DNA-binding domain"/>
    <property type="match status" value="1"/>
</dbReference>
<keyword evidence="3" id="KW-0238">DNA-binding</keyword>
<dbReference type="GO" id="GO:0003700">
    <property type="term" value="F:DNA-binding transcription factor activity"/>
    <property type="evidence" value="ECO:0007669"/>
    <property type="project" value="InterPro"/>
</dbReference>
<feature type="domain" description="HTH lysR-type" evidence="9">
    <location>
        <begin position="3"/>
        <end position="60"/>
    </location>
</feature>
<evidence type="ECO:0000313" key="10">
    <source>
        <dbReference type="EMBL" id="QCL97754.1"/>
    </source>
</evidence>
<evidence type="ECO:0000256" key="5">
    <source>
        <dbReference type="ARBA" id="ARBA00054626"/>
    </source>
</evidence>
<dbReference type="InterPro" id="IPR058163">
    <property type="entry name" value="LysR-type_TF_proteobact-type"/>
</dbReference>
<organism evidence="10 11">
    <name type="scientific">Agrobacterium tumefaciens</name>
    <dbReference type="NCBI Taxonomy" id="358"/>
    <lineage>
        <taxon>Bacteria</taxon>
        <taxon>Pseudomonadati</taxon>
        <taxon>Pseudomonadota</taxon>
        <taxon>Alphaproteobacteria</taxon>
        <taxon>Hyphomicrobiales</taxon>
        <taxon>Rhizobiaceae</taxon>
        <taxon>Rhizobium/Agrobacterium group</taxon>
        <taxon>Agrobacterium</taxon>
        <taxon>Agrobacterium tumefaciens complex</taxon>
    </lineage>
</organism>
<dbReference type="RefSeq" id="WP_137006093.1">
    <property type="nucleotide sequence ID" value="NZ_CP039924.1"/>
</dbReference>
<dbReference type="GO" id="GO:0006351">
    <property type="term" value="P:DNA-templated transcription"/>
    <property type="evidence" value="ECO:0007669"/>
    <property type="project" value="TreeGrafter"/>
</dbReference>
<name>A0A4D7Z483_AGRTU</name>
<dbReference type="InterPro" id="IPR036388">
    <property type="entry name" value="WH-like_DNA-bd_sf"/>
</dbReference>
<dbReference type="InterPro" id="IPR000847">
    <property type="entry name" value="LysR_HTH_N"/>
</dbReference>
<dbReference type="PROSITE" id="PS50931">
    <property type="entry name" value="HTH_LYSR"/>
    <property type="match status" value="1"/>
</dbReference>
<dbReference type="FunFam" id="1.10.10.10:FF:000001">
    <property type="entry name" value="LysR family transcriptional regulator"/>
    <property type="match status" value="1"/>
</dbReference>
<gene>
    <name evidence="10" type="ORF">CFBP7129_26440</name>
</gene>
<dbReference type="Proteomes" id="UP000298649">
    <property type="component" value="Plasmid pAtCFBP7129a"/>
</dbReference>